<dbReference type="Proteomes" id="UP000472267">
    <property type="component" value="Chromosome 23"/>
</dbReference>
<reference evidence="4" key="1">
    <citation type="submission" date="2019-06" db="EMBL/GenBank/DDBJ databases">
        <authorList>
            <consortium name="Wellcome Sanger Institute Data Sharing"/>
        </authorList>
    </citation>
    <scope>NUCLEOTIDE SEQUENCE [LARGE SCALE GENOMIC DNA]</scope>
</reference>
<organism evidence="4 5">
    <name type="scientific">Salarias fasciatus</name>
    <name type="common">Jewelled blenny</name>
    <name type="synonym">Blennius fasciatus</name>
    <dbReference type="NCBI Taxonomy" id="181472"/>
    <lineage>
        <taxon>Eukaryota</taxon>
        <taxon>Metazoa</taxon>
        <taxon>Chordata</taxon>
        <taxon>Craniata</taxon>
        <taxon>Vertebrata</taxon>
        <taxon>Euteleostomi</taxon>
        <taxon>Actinopterygii</taxon>
        <taxon>Neopterygii</taxon>
        <taxon>Teleostei</taxon>
        <taxon>Neoteleostei</taxon>
        <taxon>Acanthomorphata</taxon>
        <taxon>Ovalentaria</taxon>
        <taxon>Blenniimorphae</taxon>
        <taxon>Blenniiformes</taxon>
        <taxon>Blennioidei</taxon>
        <taxon>Blenniidae</taxon>
        <taxon>Salariinae</taxon>
        <taxon>Salarias</taxon>
    </lineage>
</organism>
<protein>
    <submittedName>
        <fullName evidence="4">Cyclin-dependent kinase inhibitor 2C (p18, inhibits CDK4)</fullName>
    </submittedName>
</protein>
<dbReference type="GO" id="GO:0005634">
    <property type="term" value="C:nucleus"/>
    <property type="evidence" value="ECO:0007669"/>
    <property type="project" value="TreeGrafter"/>
</dbReference>
<dbReference type="InterPro" id="IPR036770">
    <property type="entry name" value="Ankyrin_rpt-contain_sf"/>
</dbReference>
<dbReference type="Pfam" id="PF12796">
    <property type="entry name" value="Ank_2"/>
    <property type="match status" value="1"/>
</dbReference>
<evidence type="ECO:0000256" key="2">
    <source>
        <dbReference type="ARBA" id="ARBA00023043"/>
    </source>
</evidence>
<dbReference type="SMART" id="SM00248">
    <property type="entry name" value="ANK"/>
    <property type="match status" value="3"/>
</dbReference>
<keyword evidence="2 3" id="KW-0040">ANK repeat</keyword>
<reference evidence="4" key="3">
    <citation type="submission" date="2025-09" db="UniProtKB">
        <authorList>
            <consortium name="Ensembl"/>
        </authorList>
    </citation>
    <scope>IDENTIFICATION</scope>
</reference>
<reference evidence="4" key="2">
    <citation type="submission" date="2025-08" db="UniProtKB">
        <authorList>
            <consortium name="Ensembl"/>
        </authorList>
    </citation>
    <scope>IDENTIFICATION</scope>
</reference>
<dbReference type="AlphaFoldDB" id="A0A672I688"/>
<accession>A0A672I688</accession>
<evidence type="ECO:0000313" key="5">
    <source>
        <dbReference type="Proteomes" id="UP000472267"/>
    </source>
</evidence>
<keyword evidence="1" id="KW-0677">Repeat</keyword>
<dbReference type="InterPro" id="IPR002110">
    <property type="entry name" value="Ankyrin_rpt"/>
</dbReference>
<dbReference type="PANTHER" id="PTHR24201:SF14">
    <property type="entry name" value="CYCLIN-DEPENDENT KINASE 4 INHIBITOR C-LIKE"/>
    <property type="match status" value="1"/>
</dbReference>
<keyword evidence="5" id="KW-1185">Reference proteome</keyword>
<feature type="repeat" description="ANK" evidence="3">
    <location>
        <begin position="71"/>
        <end position="103"/>
    </location>
</feature>
<name>A0A672I688_SALFA</name>
<dbReference type="PROSITE" id="PS50088">
    <property type="entry name" value="ANK_REPEAT"/>
    <property type="match status" value="1"/>
</dbReference>
<proteinExistence type="predicted"/>
<evidence type="ECO:0000313" key="4">
    <source>
        <dbReference type="Ensembl" id="ENSSFAP00005036535.1"/>
    </source>
</evidence>
<dbReference type="Ensembl" id="ENSSFAT00005037916.1">
    <property type="protein sequence ID" value="ENSSFAP00005036535.1"/>
    <property type="gene ID" value="ENSSFAG00005018445.1"/>
</dbReference>
<dbReference type="InterPro" id="IPR050776">
    <property type="entry name" value="Ank_Repeat/CDKN_Inhibitor"/>
</dbReference>
<dbReference type="PANTHER" id="PTHR24201">
    <property type="entry name" value="ANK_REP_REGION DOMAIN-CONTAINING PROTEIN"/>
    <property type="match status" value="1"/>
</dbReference>
<dbReference type="FunCoup" id="A0A672I688">
    <property type="interactions" value="93"/>
</dbReference>
<sequence>MAGESLSDELCNASAQGKLSEVQRLLQNGAQVNGYNSFNRTALQVAKLGSTPVVEALLAAGANPNLQDPACGLTVLHDAAVTGFRCTVRALLDHGADANLVDEWGNLPLHLAAKEGHLELYFLCKETLTISPLIYFYKWLYDRLSRSTGLLVQ</sequence>
<dbReference type="Gene3D" id="1.25.40.20">
    <property type="entry name" value="Ankyrin repeat-containing domain"/>
    <property type="match status" value="1"/>
</dbReference>
<dbReference type="PROSITE" id="PS50297">
    <property type="entry name" value="ANK_REP_REGION"/>
    <property type="match status" value="1"/>
</dbReference>
<dbReference type="OMA" id="MAEPLGN"/>
<dbReference type="SUPFAM" id="SSF48403">
    <property type="entry name" value="Ankyrin repeat"/>
    <property type="match status" value="1"/>
</dbReference>
<evidence type="ECO:0000256" key="1">
    <source>
        <dbReference type="ARBA" id="ARBA00022737"/>
    </source>
</evidence>
<dbReference type="InParanoid" id="A0A672I688"/>
<evidence type="ECO:0000256" key="3">
    <source>
        <dbReference type="PROSITE-ProRule" id="PRU00023"/>
    </source>
</evidence>